<dbReference type="PROSITE" id="PS00154">
    <property type="entry name" value="ATPASE_E1_E2"/>
    <property type="match status" value="1"/>
</dbReference>
<proteinExistence type="inferred from homology"/>
<dbReference type="NCBIfam" id="TIGR01511">
    <property type="entry name" value="ATPase-IB1_Cu"/>
    <property type="match status" value="1"/>
</dbReference>
<evidence type="ECO:0000256" key="14">
    <source>
        <dbReference type="RuleBase" id="RU362081"/>
    </source>
</evidence>
<dbReference type="InterPro" id="IPR001757">
    <property type="entry name" value="P_typ_ATPase"/>
</dbReference>
<dbReference type="InterPro" id="IPR023298">
    <property type="entry name" value="ATPase_P-typ_TM_dom_sf"/>
</dbReference>
<evidence type="ECO:0000256" key="7">
    <source>
        <dbReference type="ARBA" id="ARBA00022723"/>
    </source>
</evidence>
<feature type="transmembrane region" description="Helical" evidence="14">
    <location>
        <begin position="258"/>
        <end position="283"/>
    </location>
</feature>
<dbReference type="PANTHER" id="PTHR48085">
    <property type="entry name" value="CADMIUM/ZINC-TRANSPORTING ATPASE HMA2-RELATED"/>
    <property type="match status" value="1"/>
</dbReference>
<keyword evidence="8" id="KW-1278">Translocase</keyword>
<evidence type="ECO:0000259" key="15">
    <source>
        <dbReference type="Pfam" id="PF00122"/>
    </source>
</evidence>
<keyword evidence="6 14" id="KW-0812">Transmembrane</keyword>
<dbReference type="SFLD" id="SFLDG00002">
    <property type="entry name" value="C1.7:_P-type_atpase_like"/>
    <property type="match status" value="1"/>
</dbReference>
<dbReference type="PANTHER" id="PTHR48085:SF5">
    <property type="entry name" value="CADMIUM_ZINC-TRANSPORTING ATPASE HMA4-RELATED"/>
    <property type="match status" value="1"/>
</dbReference>
<evidence type="ECO:0000313" key="16">
    <source>
        <dbReference type="EMBL" id="KYC62252.1"/>
    </source>
</evidence>
<dbReference type="SUPFAM" id="SSF81653">
    <property type="entry name" value="Calcium ATPase, transduction domain A"/>
    <property type="match status" value="1"/>
</dbReference>
<feature type="transmembrane region" description="Helical" evidence="14">
    <location>
        <begin position="572"/>
        <end position="591"/>
    </location>
</feature>
<feature type="transmembrane region" description="Helical" evidence="14">
    <location>
        <begin position="233"/>
        <end position="252"/>
    </location>
</feature>
<dbReference type="SFLD" id="SFLDS00003">
    <property type="entry name" value="Haloacid_Dehalogenase"/>
    <property type="match status" value="1"/>
</dbReference>
<dbReference type="EC" id="7.2.2.21" evidence="12"/>
<dbReference type="GO" id="GO:0005524">
    <property type="term" value="F:ATP binding"/>
    <property type="evidence" value="ECO:0007669"/>
    <property type="project" value="UniProtKB-UniRule"/>
</dbReference>
<evidence type="ECO:0000256" key="4">
    <source>
        <dbReference type="ARBA" id="ARBA00022539"/>
    </source>
</evidence>
<gene>
    <name evidence="16" type="ORF">B4098_1034</name>
</gene>
<dbReference type="GO" id="GO:0016887">
    <property type="term" value="F:ATP hydrolysis activity"/>
    <property type="evidence" value="ECO:0007669"/>
    <property type="project" value="InterPro"/>
</dbReference>
<comment type="subcellular location">
    <subcellularLocation>
        <location evidence="1">Cell membrane</location>
        <topology evidence="1">Multi-pass membrane protein</topology>
    </subcellularLocation>
</comment>
<dbReference type="SUPFAM" id="SSF56784">
    <property type="entry name" value="HAD-like"/>
    <property type="match status" value="1"/>
</dbReference>
<keyword evidence="10" id="KW-0406">Ion transport</keyword>
<evidence type="ECO:0000256" key="13">
    <source>
        <dbReference type="ARBA" id="ARBA00049338"/>
    </source>
</evidence>
<dbReference type="AlphaFoldDB" id="A0A150JYD9"/>
<dbReference type="Pfam" id="PF00122">
    <property type="entry name" value="E1-E2_ATPase"/>
    <property type="match status" value="1"/>
</dbReference>
<dbReference type="EMBL" id="LQYG01000055">
    <property type="protein sequence ID" value="KYC62252.1"/>
    <property type="molecule type" value="Genomic_DNA"/>
</dbReference>
<reference evidence="16 17" key="1">
    <citation type="submission" date="2016-01" db="EMBL/GenBank/DDBJ databases">
        <title>Genome Sequences of Twelve Sporeforming Bacillus Species Isolated from Foods.</title>
        <authorList>
            <person name="Berendsen E.M."/>
            <person name="Wells-Bennik M.H."/>
            <person name="Krawcyk A.O."/>
            <person name="De Jong A."/>
            <person name="Holsappel S."/>
            <person name="Eijlander R.T."/>
            <person name="Kuipers O.P."/>
        </authorList>
    </citation>
    <scope>NUCLEOTIDE SEQUENCE [LARGE SCALE GENOMIC DNA]</scope>
    <source>
        <strain evidence="16 17">B4098</strain>
    </source>
</reference>
<evidence type="ECO:0000256" key="3">
    <source>
        <dbReference type="ARBA" id="ARBA00022448"/>
    </source>
</evidence>
<keyword evidence="14" id="KW-1003">Cell membrane</keyword>
<dbReference type="PATRIC" id="fig|1398.26.peg.3217"/>
<dbReference type="InterPro" id="IPR023299">
    <property type="entry name" value="ATPase_P-typ_cyto_dom_N"/>
</dbReference>
<comment type="catalytic activity">
    <reaction evidence="13">
        <text>Cd(2+)(in) + ATP + H2O = Cd(2+)(out) + ADP + phosphate + H(+)</text>
        <dbReference type="Rhea" id="RHEA:12132"/>
        <dbReference type="ChEBI" id="CHEBI:15377"/>
        <dbReference type="ChEBI" id="CHEBI:15378"/>
        <dbReference type="ChEBI" id="CHEBI:30616"/>
        <dbReference type="ChEBI" id="CHEBI:43474"/>
        <dbReference type="ChEBI" id="CHEBI:48775"/>
        <dbReference type="ChEBI" id="CHEBI:456216"/>
        <dbReference type="EC" id="7.2.2.21"/>
    </reaction>
</comment>
<dbReference type="Pfam" id="PF00702">
    <property type="entry name" value="Hydrolase"/>
    <property type="match status" value="1"/>
</dbReference>
<evidence type="ECO:0000256" key="11">
    <source>
        <dbReference type="ARBA" id="ARBA00023136"/>
    </source>
</evidence>
<dbReference type="GO" id="GO:0005886">
    <property type="term" value="C:plasma membrane"/>
    <property type="evidence" value="ECO:0007669"/>
    <property type="project" value="UniProtKB-SubCell"/>
</dbReference>
<name>A0A150JYD9_HEYCO</name>
<feature type="transmembrane region" description="Helical" evidence="14">
    <location>
        <begin position="12"/>
        <end position="31"/>
    </location>
</feature>
<keyword evidence="16" id="KW-0378">Hydrolase</keyword>
<keyword evidence="4" id="KW-0104">Cadmium</keyword>
<comment type="caution">
    <text evidence="16">The sequence shown here is derived from an EMBL/GenBank/DDBJ whole genome shotgun (WGS) entry which is preliminary data.</text>
</comment>
<accession>A0A150JYD9</accession>
<feature type="transmembrane region" description="Helical" evidence="14">
    <location>
        <begin position="37"/>
        <end position="55"/>
    </location>
</feature>
<dbReference type="FunFam" id="2.70.150.10:FF:000002">
    <property type="entry name" value="Copper-transporting ATPase 1, putative"/>
    <property type="match status" value="1"/>
</dbReference>
<protein>
    <recommendedName>
        <fullName evidence="12">Cd(2+)-exporting ATPase</fullName>
        <ecNumber evidence="12">7.2.2.21</ecNumber>
    </recommendedName>
</protein>
<dbReference type="RefSeq" id="WP_061566630.1">
    <property type="nucleotide sequence ID" value="NZ_LQYG01000055.1"/>
</dbReference>
<dbReference type="GO" id="GO:0046872">
    <property type="term" value="F:metal ion binding"/>
    <property type="evidence" value="ECO:0007669"/>
    <property type="project" value="UniProtKB-KW"/>
</dbReference>
<evidence type="ECO:0000256" key="12">
    <source>
        <dbReference type="ARBA" id="ARBA00039103"/>
    </source>
</evidence>
<dbReference type="InterPro" id="IPR008250">
    <property type="entry name" value="ATPase_P-typ_transduc_dom_A_sf"/>
</dbReference>
<dbReference type="Gene3D" id="3.40.50.1000">
    <property type="entry name" value="HAD superfamily/HAD-like"/>
    <property type="match status" value="1"/>
</dbReference>
<keyword evidence="5" id="KW-0597">Phosphoprotein</keyword>
<keyword evidence="3" id="KW-0813">Transport</keyword>
<dbReference type="InterPro" id="IPR018303">
    <property type="entry name" value="ATPase_P-typ_P_site"/>
</dbReference>
<evidence type="ECO:0000256" key="6">
    <source>
        <dbReference type="ARBA" id="ARBA00022692"/>
    </source>
</evidence>
<dbReference type="CDD" id="cd02079">
    <property type="entry name" value="P-type_ATPase_HM"/>
    <property type="match status" value="1"/>
</dbReference>
<dbReference type="SFLD" id="SFLDF00027">
    <property type="entry name" value="p-type_atpase"/>
    <property type="match status" value="1"/>
</dbReference>
<keyword evidence="7 14" id="KW-0479">Metal-binding</keyword>
<dbReference type="Proteomes" id="UP000075288">
    <property type="component" value="Unassembled WGS sequence"/>
</dbReference>
<keyword evidence="9 14" id="KW-1133">Transmembrane helix</keyword>
<dbReference type="PRINTS" id="PR00119">
    <property type="entry name" value="CATATPASE"/>
</dbReference>
<evidence type="ECO:0000256" key="5">
    <source>
        <dbReference type="ARBA" id="ARBA00022553"/>
    </source>
</evidence>
<dbReference type="InterPro" id="IPR059000">
    <property type="entry name" value="ATPase_P-type_domA"/>
</dbReference>
<dbReference type="InterPro" id="IPR036412">
    <property type="entry name" value="HAD-like_sf"/>
</dbReference>
<evidence type="ECO:0000256" key="1">
    <source>
        <dbReference type="ARBA" id="ARBA00004651"/>
    </source>
</evidence>
<dbReference type="InterPro" id="IPR044492">
    <property type="entry name" value="P_typ_ATPase_HD_dom"/>
</dbReference>
<keyword evidence="14" id="KW-0547">Nucleotide-binding</keyword>
<organism evidence="16 17">
    <name type="scientific">Heyndrickxia coagulans</name>
    <name type="common">Weizmannia coagulans</name>
    <dbReference type="NCBI Taxonomy" id="1398"/>
    <lineage>
        <taxon>Bacteria</taxon>
        <taxon>Bacillati</taxon>
        <taxon>Bacillota</taxon>
        <taxon>Bacilli</taxon>
        <taxon>Bacillales</taxon>
        <taxon>Bacillaceae</taxon>
        <taxon>Heyndrickxia</taxon>
    </lineage>
</organism>
<dbReference type="PRINTS" id="PR00120">
    <property type="entry name" value="HATPASE"/>
</dbReference>
<comment type="similarity">
    <text evidence="2 14">Belongs to the cation transport ATPase (P-type) (TC 3.A.3) family. Type IB subfamily.</text>
</comment>
<evidence type="ECO:0000256" key="2">
    <source>
        <dbReference type="ARBA" id="ARBA00006024"/>
    </source>
</evidence>
<dbReference type="Gene3D" id="2.70.150.10">
    <property type="entry name" value="Calcium-transporting ATPase, cytoplasmic transduction domain A"/>
    <property type="match status" value="1"/>
</dbReference>
<evidence type="ECO:0000256" key="9">
    <source>
        <dbReference type="ARBA" id="ARBA00022989"/>
    </source>
</evidence>
<keyword evidence="14" id="KW-0067">ATP-binding</keyword>
<feature type="transmembrane region" description="Helical" evidence="14">
    <location>
        <begin position="597"/>
        <end position="618"/>
    </location>
</feature>
<feature type="domain" description="P-type ATPase A" evidence="15">
    <location>
        <begin position="116"/>
        <end position="217"/>
    </location>
</feature>
<dbReference type="NCBIfam" id="TIGR01525">
    <property type="entry name" value="ATPase-IB_hvy"/>
    <property type="match status" value="1"/>
</dbReference>
<evidence type="ECO:0000256" key="10">
    <source>
        <dbReference type="ARBA" id="ARBA00023065"/>
    </source>
</evidence>
<dbReference type="Gene3D" id="3.40.1110.10">
    <property type="entry name" value="Calcium-transporting ATPase, cytoplasmic domain N"/>
    <property type="match status" value="2"/>
</dbReference>
<dbReference type="InterPro" id="IPR027256">
    <property type="entry name" value="P-typ_ATPase_IB"/>
</dbReference>
<dbReference type="SUPFAM" id="SSF81665">
    <property type="entry name" value="Calcium ATPase, transmembrane domain M"/>
    <property type="match status" value="1"/>
</dbReference>
<dbReference type="NCBIfam" id="TIGR01494">
    <property type="entry name" value="ATPase_P-type"/>
    <property type="match status" value="1"/>
</dbReference>
<evidence type="ECO:0000256" key="8">
    <source>
        <dbReference type="ARBA" id="ARBA00022967"/>
    </source>
</evidence>
<dbReference type="GO" id="GO:0008551">
    <property type="term" value="F:P-type cadmium transporter activity"/>
    <property type="evidence" value="ECO:0007669"/>
    <property type="project" value="UniProtKB-EC"/>
</dbReference>
<dbReference type="InterPro" id="IPR023214">
    <property type="entry name" value="HAD_sf"/>
</dbReference>
<dbReference type="InterPro" id="IPR051014">
    <property type="entry name" value="Cation_Transport_ATPase_IB"/>
</dbReference>
<keyword evidence="11 14" id="KW-0472">Membrane</keyword>
<evidence type="ECO:0000313" key="17">
    <source>
        <dbReference type="Proteomes" id="UP000075288"/>
    </source>
</evidence>
<sequence length="647" mass="69623">MLEQIHQHKYHLAWIAGVLIVLGLLMKWLGFYAWRDGFLIAATVAAALPIAIKAWQAARMKTFSIELLVTVAVAGAFLIHEYMESAAVTFLFLFGDYLEARTLKKTRSSLKQLADMAPQEAILLQEDGTRKKTAADRVRAGNKLVVLPGGKIPVDGTIAKGRAFVNESAVTGEPAPVMKKENDPVFSGSILDTGYIEMIAEKVGDDTTFAKMIELVEEAQDAKSKTERFLDRFANYYTPAIVILALAVFVFTRDFHKAITFLVIACPGALVIGAPVSNVAGIGNGAKHGALIKGGDVMEKLSKVDTLVFDKTGTLTKGKPEVTDLHLLGTRREEEVLGLVAKAETVSEHPLGQTIVKEAEARGIPFNRYHLQEGEAIKGKGMTATIDGIAITVGNRKLMEAQGITISPSAGSYATDREKMGNTAIFIAANGKLEAILSIADQIREDARAALEDMRAAGIKRIVMLTGDNRHTARAVANQLGIDAFHAELLPDEKVDYVKKLKEEGAVVAMAGDGMNDAPAIATADIGLAMGKGGTDISIETADIVLMADKLSQYAHAFALSKKTMRNMKQNIAVALAVVVFLLVGVLRGQVDLAAGMFVHEGSVLAVILNAMRLIGFAPKGGRQKFKISKMGELDGDQLRKPVRHVK</sequence>